<comment type="catalytic activity">
    <reaction evidence="3">
        <text>3'-dephospho-CoA + ATP = ADP + CoA + H(+)</text>
        <dbReference type="Rhea" id="RHEA:18245"/>
        <dbReference type="ChEBI" id="CHEBI:15378"/>
        <dbReference type="ChEBI" id="CHEBI:30616"/>
        <dbReference type="ChEBI" id="CHEBI:57287"/>
        <dbReference type="ChEBI" id="CHEBI:57328"/>
        <dbReference type="ChEBI" id="CHEBI:456216"/>
        <dbReference type="EC" id="2.7.1.24"/>
    </reaction>
</comment>
<evidence type="ECO:0000256" key="1">
    <source>
        <dbReference type="ARBA" id="ARBA00022741"/>
    </source>
</evidence>
<dbReference type="InterPro" id="IPR001977">
    <property type="entry name" value="Depp_CoAkinase"/>
</dbReference>
<dbReference type="SUPFAM" id="SSF52540">
    <property type="entry name" value="P-loop containing nucleoside triphosphate hydrolases"/>
    <property type="match status" value="1"/>
</dbReference>
<gene>
    <name evidence="3" type="primary">coaE</name>
    <name evidence="5" type="ORF">AXF17_06110</name>
</gene>
<dbReference type="GO" id="GO:0005737">
    <property type="term" value="C:cytoplasm"/>
    <property type="evidence" value="ECO:0007669"/>
    <property type="project" value="UniProtKB-SubCell"/>
</dbReference>
<dbReference type="HAMAP" id="MF_00376">
    <property type="entry name" value="Dephospho_CoA_kinase"/>
    <property type="match status" value="1"/>
</dbReference>
<keyword evidence="3" id="KW-0173">Coenzyme A biosynthesis</keyword>
<keyword evidence="3" id="KW-0808">Transferase</keyword>
<comment type="pathway">
    <text evidence="3">Cofactor biosynthesis; coenzyme A biosynthesis; CoA from (R)-pantothenate: step 5/5.</text>
</comment>
<dbReference type="InterPro" id="IPR027417">
    <property type="entry name" value="P-loop_NTPase"/>
</dbReference>
<dbReference type="GO" id="GO:0015937">
    <property type="term" value="P:coenzyme A biosynthetic process"/>
    <property type="evidence" value="ECO:0007669"/>
    <property type="project" value="UniProtKB-UniRule"/>
</dbReference>
<dbReference type="PANTHER" id="PTHR10695:SF46">
    <property type="entry name" value="BIFUNCTIONAL COENZYME A SYNTHASE-RELATED"/>
    <property type="match status" value="1"/>
</dbReference>
<dbReference type="UniPathway" id="UPA00241">
    <property type="reaction ID" value="UER00356"/>
</dbReference>
<dbReference type="GO" id="GO:0004140">
    <property type="term" value="F:dephospho-CoA kinase activity"/>
    <property type="evidence" value="ECO:0007669"/>
    <property type="project" value="UniProtKB-UniRule"/>
</dbReference>
<dbReference type="Gene3D" id="3.40.50.300">
    <property type="entry name" value="P-loop containing nucleotide triphosphate hydrolases"/>
    <property type="match status" value="1"/>
</dbReference>
<sequence>MMRIAITGGIGSGKTVITNYLEYLGFTIIDADVISREMTGPGGCAIERIIEVFGPDAASIENGLYRDYIRTLIFGNSKYKRQFEEIVTKSVIKAINRILRDYERSGKDVVFVAAPLLFEYGMQDDYDAVWLVVSDESTRVKRVSERDGLAIETIIRIIDSQLNDEEKGALATDIIDNNSTVNDLKIEVDALLEKYKLGT</sequence>
<evidence type="ECO:0000313" key="5">
    <source>
        <dbReference type="EMBL" id="ASS38039.1"/>
    </source>
</evidence>
<dbReference type="NCBIfam" id="TIGR00152">
    <property type="entry name" value="dephospho-CoA kinase"/>
    <property type="match status" value="1"/>
</dbReference>
<comment type="similarity">
    <text evidence="3">Belongs to the CoaE family.</text>
</comment>
<name>A0A223ASZ5_9FIRM</name>
<organism evidence="5 6">
    <name type="scientific">Mogibacterium pumilum</name>
    <dbReference type="NCBI Taxonomy" id="86332"/>
    <lineage>
        <taxon>Bacteria</taxon>
        <taxon>Bacillati</taxon>
        <taxon>Bacillota</taxon>
        <taxon>Clostridia</taxon>
        <taxon>Peptostreptococcales</taxon>
        <taxon>Anaerovoracaceae</taxon>
        <taxon>Mogibacterium</taxon>
    </lineage>
</organism>
<dbReference type="EC" id="2.7.1.24" evidence="3 4"/>
<dbReference type="PANTHER" id="PTHR10695">
    <property type="entry name" value="DEPHOSPHO-COA KINASE-RELATED"/>
    <property type="match status" value="1"/>
</dbReference>
<evidence type="ECO:0000313" key="6">
    <source>
        <dbReference type="Proteomes" id="UP000214689"/>
    </source>
</evidence>
<accession>A0A223ASZ5</accession>
<dbReference type="PROSITE" id="PS51219">
    <property type="entry name" value="DPCK"/>
    <property type="match status" value="1"/>
</dbReference>
<dbReference type="AlphaFoldDB" id="A0A223ASZ5"/>
<dbReference type="OrthoDB" id="9812943at2"/>
<keyword evidence="2 3" id="KW-0067">ATP-binding</keyword>
<feature type="binding site" evidence="3">
    <location>
        <begin position="11"/>
        <end position="16"/>
    </location>
    <ligand>
        <name>ATP</name>
        <dbReference type="ChEBI" id="CHEBI:30616"/>
    </ligand>
</feature>
<dbReference type="Pfam" id="PF01121">
    <property type="entry name" value="CoaE"/>
    <property type="match status" value="1"/>
</dbReference>
<keyword evidence="1 3" id="KW-0547">Nucleotide-binding</keyword>
<proteinExistence type="inferred from homology"/>
<keyword evidence="3 5" id="KW-0418">Kinase</keyword>
<dbReference type="RefSeq" id="WP_094234275.1">
    <property type="nucleotide sequence ID" value="NZ_CP016199.1"/>
</dbReference>
<protein>
    <recommendedName>
        <fullName evidence="3 4">Dephospho-CoA kinase</fullName>
        <ecNumber evidence="3 4">2.7.1.24</ecNumber>
    </recommendedName>
    <alternativeName>
        <fullName evidence="3">Dephosphocoenzyme A kinase</fullName>
    </alternativeName>
</protein>
<keyword evidence="3" id="KW-0963">Cytoplasm</keyword>
<dbReference type="GO" id="GO:0005524">
    <property type="term" value="F:ATP binding"/>
    <property type="evidence" value="ECO:0007669"/>
    <property type="project" value="UniProtKB-UniRule"/>
</dbReference>
<reference evidence="6" key="1">
    <citation type="submission" date="2016-05" db="EMBL/GenBank/DDBJ databases">
        <authorList>
            <person name="Holder M.E."/>
            <person name="Ajami N.J."/>
            <person name="Petrosino J.F."/>
        </authorList>
    </citation>
    <scope>NUCLEOTIDE SEQUENCE [LARGE SCALE GENOMIC DNA]</scope>
    <source>
        <strain evidence="6">ATCC 700696</strain>
    </source>
</reference>
<dbReference type="EMBL" id="CP016199">
    <property type="protein sequence ID" value="ASS38039.1"/>
    <property type="molecule type" value="Genomic_DNA"/>
</dbReference>
<keyword evidence="6" id="KW-1185">Reference proteome</keyword>
<comment type="subcellular location">
    <subcellularLocation>
        <location evidence="3">Cytoplasm</location>
    </subcellularLocation>
</comment>
<dbReference type="CDD" id="cd02022">
    <property type="entry name" value="DPCK"/>
    <property type="match status" value="1"/>
</dbReference>
<evidence type="ECO:0000256" key="2">
    <source>
        <dbReference type="ARBA" id="ARBA00022840"/>
    </source>
</evidence>
<evidence type="ECO:0000256" key="3">
    <source>
        <dbReference type="HAMAP-Rule" id="MF_00376"/>
    </source>
</evidence>
<comment type="function">
    <text evidence="3">Catalyzes the phosphorylation of the 3'-hydroxyl group of dephosphocoenzyme A to form coenzyme A.</text>
</comment>
<evidence type="ECO:0000256" key="4">
    <source>
        <dbReference type="NCBIfam" id="TIGR00152"/>
    </source>
</evidence>
<dbReference type="Proteomes" id="UP000214689">
    <property type="component" value="Chromosome"/>
</dbReference>